<dbReference type="PATRIC" id="fig|29423.5.peg.2053"/>
<comment type="caution">
    <text evidence="2">The sequence shown here is derived from an EMBL/GenBank/DDBJ whole genome shotgun (WGS) entry which is preliminary data.</text>
</comment>
<proteinExistence type="predicted"/>
<name>A0A0W0X1B0_9GAMM</name>
<feature type="domain" description="NAD-dependent epimerase/dehydratase" evidence="1">
    <location>
        <begin position="4"/>
        <end position="245"/>
    </location>
</feature>
<sequence>MAEVLVTGGGGYIGSAVVDELLKRGHKPIVYDIFLWGGSGLHGLEDKIEIIEGDIRNSRDLVYALEKVDSVIHLAGIVGAPACANNPKAHYTTNVESARTLVNCMTDPELKFVKNLIFCSSCSVYGNVAGIYEEVTETTSTMPLSSYADGKLRAEQIILQKAKEVPQFSPTIMRLTTIFGWSLRPRLDLVTNQFVYKAYKDKKITIFGDGCQYRSLIHVKDVASALVTAMEAPNYMRNREIFHIGEENNNVLVRDIAQYVKKCLPETEVEFLEQAQTDRRDYRISCKKIKNMLNWKAKYTVEDGIKELVERLKSRDFDPESPQWRNNNFNYI</sequence>
<evidence type="ECO:0000313" key="3">
    <source>
        <dbReference type="Proteomes" id="UP000054858"/>
    </source>
</evidence>
<dbReference type="PANTHER" id="PTHR43245:SF23">
    <property type="entry name" value="NAD(P)-BINDING DOMAIN-CONTAINING PROTEIN"/>
    <property type="match status" value="1"/>
</dbReference>
<gene>
    <name evidence="2" type="ORF">Loak_1956</name>
</gene>
<dbReference type="RefSeq" id="WP_058388929.1">
    <property type="nucleotide sequence ID" value="NZ_LCUA01000003.1"/>
</dbReference>
<dbReference type="AlphaFoldDB" id="A0A0W0X1B0"/>
<evidence type="ECO:0000313" key="2">
    <source>
        <dbReference type="EMBL" id="KTD38280.1"/>
    </source>
</evidence>
<dbReference type="EMBL" id="LNYP01000029">
    <property type="protein sequence ID" value="KTD38280.1"/>
    <property type="molecule type" value="Genomic_DNA"/>
</dbReference>
<dbReference type="Gene3D" id="3.40.50.720">
    <property type="entry name" value="NAD(P)-binding Rossmann-like Domain"/>
    <property type="match status" value="1"/>
</dbReference>
<dbReference type="InterPro" id="IPR036291">
    <property type="entry name" value="NAD(P)-bd_dom_sf"/>
</dbReference>
<dbReference type="PANTHER" id="PTHR43245">
    <property type="entry name" value="BIFUNCTIONAL POLYMYXIN RESISTANCE PROTEIN ARNA"/>
    <property type="match status" value="1"/>
</dbReference>
<dbReference type="Proteomes" id="UP000054858">
    <property type="component" value="Unassembled WGS sequence"/>
</dbReference>
<dbReference type="SUPFAM" id="SSF51735">
    <property type="entry name" value="NAD(P)-binding Rossmann-fold domains"/>
    <property type="match status" value="1"/>
</dbReference>
<accession>A0A0W0X1B0</accession>
<dbReference type="InterPro" id="IPR001509">
    <property type="entry name" value="Epimerase_deHydtase"/>
</dbReference>
<organism evidence="2 3">
    <name type="scientific">Legionella oakridgensis</name>
    <dbReference type="NCBI Taxonomy" id="29423"/>
    <lineage>
        <taxon>Bacteria</taxon>
        <taxon>Pseudomonadati</taxon>
        <taxon>Pseudomonadota</taxon>
        <taxon>Gammaproteobacteria</taxon>
        <taxon>Legionellales</taxon>
        <taxon>Legionellaceae</taxon>
        <taxon>Legionella</taxon>
    </lineage>
</organism>
<dbReference type="CDD" id="cd08946">
    <property type="entry name" value="SDR_e"/>
    <property type="match status" value="1"/>
</dbReference>
<protein>
    <submittedName>
        <fullName evidence="2">NAD dependent epimerase/dehydratase family protein</fullName>
    </submittedName>
</protein>
<evidence type="ECO:0000259" key="1">
    <source>
        <dbReference type="Pfam" id="PF01370"/>
    </source>
</evidence>
<dbReference type="Pfam" id="PF01370">
    <property type="entry name" value="Epimerase"/>
    <property type="match status" value="1"/>
</dbReference>
<dbReference type="InterPro" id="IPR050177">
    <property type="entry name" value="Lipid_A_modif_metabolic_enz"/>
</dbReference>
<reference evidence="2 3" key="1">
    <citation type="submission" date="2015-11" db="EMBL/GenBank/DDBJ databases">
        <title>Genomic analysis of 38 Legionella species identifies large and diverse effector repertoires.</title>
        <authorList>
            <person name="Burstein D."/>
            <person name="Amaro F."/>
            <person name="Zusman T."/>
            <person name="Lifshitz Z."/>
            <person name="Cohen O."/>
            <person name="Gilbert J.A."/>
            <person name="Pupko T."/>
            <person name="Shuman H.A."/>
            <person name="Segal G."/>
        </authorList>
    </citation>
    <scope>NUCLEOTIDE SEQUENCE [LARGE SCALE GENOMIC DNA]</scope>
    <source>
        <strain evidence="2 3">Oak Ridge-10</strain>
    </source>
</reference>